<dbReference type="EMBL" id="JAQLGM010000042">
    <property type="protein sequence ID" value="MDB2001545.1"/>
    <property type="molecule type" value="Genomic_DNA"/>
</dbReference>
<dbReference type="RefSeq" id="WP_150028066.1">
    <property type="nucleotide sequence ID" value="NZ_CACRUA010000084.1"/>
</dbReference>
<proteinExistence type="predicted"/>
<organism evidence="2 3">
    <name type="scientific">Clostridium symbiosum</name>
    <name type="common">Bacteroides symbiosus</name>
    <dbReference type="NCBI Taxonomy" id="1512"/>
    <lineage>
        <taxon>Bacteria</taxon>
        <taxon>Bacillati</taxon>
        <taxon>Bacillota</taxon>
        <taxon>Clostridia</taxon>
        <taxon>Lachnospirales</taxon>
        <taxon>Lachnospiraceae</taxon>
        <taxon>Otoolea</taxon>
    </lineage>
</organism>
<feature type="domain" description="N-acetyltransferase" evidence="1">
    <location>
        <begin position="1"/>
        <end position="144"/>
    </location>
</feature>
<dbReference type="InterPro" id="IPR016181">
    <property type="entry name" value="Acyl_CoA_acyltransferase"/>
</dbReference>
<reference evidence="2" key="1">
    <citation type="submission" date="2023-01" db="EMBL/GenBank/DDBJ databases">
        <title>Human gut microbiome strain richness.</title>
        <authorList>
            <person name="Chen-Liaw A."/>
        </authorList>
    </citation>
    <scope>NUCLEOTIDE SEQUENCE</scope>
    <source>
        <strain evidence="2">B1_m1001713B170214d0_201011</strain>
    </source>
</reference>
<evidence type="ECO:0000313" key="3">
    <source>
        <dbReference type="Proteomes" id="UP001300871"/>
    </source>
</evidence>
<dbReference type="GO" id="GO:0016747">
    <property type="term" value="F:acyltransferase activity, transferring groups other than amino-acyl groups"/>
    <property type="evidence" value="ECO:0007669"/>
    <property type="project" value="InterPro"/>
</dbReference>
<dbReference type="Proteomes" id="UP001300871">
    <property type="component" value="Unassembled WGS sequence"/>
</dbReference>
<evidence type="ECO:0000259" key="1">
    <source>
        <dbReference type="PROSITE" id="PS51186"/>
    </source>
</evidence>
<comment type="caution">
    <text evidence="2">The sequence shown here is derived from an EMBL/GenBank/DDBJ whole genome shotgun (WGS) entry which is preliminary data.</text>
</comment>
<dbReference type="CDD" id="cd04301">
    <property type="entry name" value="NAT_SF"/>
    <property type="match status" value="1"/>
</dbReference>
<protein>
    <submittedName>
        <fullName evidence="2">GNAT family N-acetyltransferase</fullName>
    </submittedName>
</protein>
<gene>
    <name evidence="2" type="ORF">PM006_15175</name>
</gene>
<dbReference type="GeneID" id="57969833"/>
<dbReference type="InterPro" id="IPR000182">
    <property type="entry name" value="GNAT_dom"/>
</dbReference>
<evidence type="ECO:0000313" key="2">
    <source>
        <dbReference type="EMBL" id="MDB2001545.1"/>
    </source>
</evidence>
<dbReference type="PROSITE" id="PS51186">
    <property type="entry name" value="GNAT"/>
    <property type="match status" value="1"/>
</dbReference>
<dbReference type="Pfam" id="PF00583">
    <property type="entry name" value="Acetyltransf_1"/>
    <property type="match status" value="1"/>
</dbReference>
<dbReference type="AlphaFoldDB" id="A0AAW6AZQ4"/>
<dbReference type="Gene3D" id="3.40.630.30">
    <property type="match status" value="1"/>
</dbReference>
<sequence length="145" mass="16604">MIRYVTKNDEGQILSMMELVKDDFAGYKEKEFLEAVYSAISNDEAIMEEKDGRIAGMLMCSRGEKELSFLAVHPEYRKKGVAKRLIEKMTEWFTVGDIISVVTFQDGDPKGIPARACYHACGFADDEKLTVFEYPCQKMVFRILH</sequence>
<name>A0AAW6AZQ4_CLOSY</name>
<dbReference type="SUPFAM" id="SSF55729">
    <property type="entry name" value="Acyl-CoA N-acyltransferases (Nat)"/>
    <property type="match status" value="1"/>
</dbReference>
<accession>A0AAW6AZQ4</accession>